<gene>
    <name evidence="1" type="ORF">S01H1_51777</name>
</gene>
<feature type="non-terminal residue" evidence="1">
    <location>
        <position position="1"/>
    </location>
</feature>
<reference evidence="1" key="1">
    <citation type="journal article" date="2014" name="Front. Microbiol.">
        <title>High frequency of phylogenetically diverse reductive dehalogenase-homologous genes in deep subseafloor sedimentary metagenomes.</title>
        <authorList>
            <person name="Kawai M."/>
            <person name="Futagami T."/>
            <person name="Toyoda A."/>
            <person name="Takaki Y."/>
            <person name="Nishi S."/>
            <person name="Hori S."/>
            <person name="Arai W."/>
            <person name="Tsubouchi T."/>
            <person name="Morono Y."/>
            <person name="Uchiyama I."/>
            <person name="Ito T."/>
            <person name="Fujiyama A."/>
            <person name="Inagaki F."/>
            <person name="Takami H."/>
        </authorList>
    </citation>
    <scope>NUCLEOTIDE SEQUENCE</scope>
    <source>
        <strain evidence="1">Expedition CK06-06</strain>
    </source>
</reference>
<protein>
    <submittedName>
        <fullName evidence="1">Uncharacterized protein</fullName>
    </submittedName>
</protein>
<dbReference type="AlphaFoldDB" id="X0WMQ9"/>
<feature type="non-terminal residue" evidence="1">
    <location>
        <position position="260"/>
    </location>
</feature>
<proteinExistence type="predicted"/>
<accession>X0WMQ9</accession>
<comment type="caution">
    <text evidence="1">The sequence shown here is derived from an EMBL/GenBank/DDBJ whole genome shotgun (WGS) entry which is preliminary data.</text>
</comment>
<sequence>TPRVMLPLEIDGSYDLGAEFTRTKADSTIIVVFPVGDRSCQLALSAFSQTVHGLGLIDGKNPDDRSNPATYRQGKLVNDRRYHVLLSVRTKKDEATIDVSLDGKPIITWSGKQSSLAVAPGQQLPYPKRASLGAHRSQVTFHSASLRSTSGKTTLAPHPQPPFDGAAKGRWVDLLADANLDRDTIHGRWFRQEGAVAVAPASAAEDLVRLMLPEVVEGSYDLEAEFTRTVGSSTVAINLPVGNRACTLRFSDRNEGRIQA</sequence>
<evidence type="ECO:0000313" key="1">
    <source>
        <dbReference type="EMBL" id="GAG25813.1"/>
    </source>
</evidence>
<name>X0WMQ9_9ZZZZ</name>
<organism evidence="1">
    <name type="scientific">marine sediment metagenome</name>
    <dbReference type="NCBI Taxonomy" id="412755"/>
    <lineage>
        <taxon>unclassified sequences</taxon>
        <taxon>metagenomes</taxon>
        <taxon>ecological metagenomes</taxon>
    </lineage>
</organism>
<dbReference type="EMBL" id="BARS01033434">
    <property type="protein sequence ID" value="GAG25813.1"/>
    <property type="molecule type" value="Genomic_DNA"/>
</dbReference>